<reference evidence="1 2" key="1">
    <citation type="submission" date="2015-12" db="EMBL/GenBank/DDBJ databases">
        <authorList>
            <person name="Shamseldin A."/>
            <person name="Moawad H."/>
            <person name="Abd El-Rahim W.M."/>
            <person name="Sadowsky M.J."/>
        </authorList>
    </citation>
    <scope>NUCLEOTIDE SEQUENCE [LARGE SCALE GENOMIC DNA]</scope>
    <source>
        <strain evidence="1 2">DG5B</strain>
    </source>
</reference>
<dbReference type="KEGG" id="hyg:AUC43_18335"/>
<evidence type="ECO:0000313" key="1">
    <source>
        <dbReference type="EMBL" id="ALW86862.1"/>
    </source>
</evidence>
<dbReference type="Proteomes" id="UP000059542">
    <property type="component" value="Chromosome"/>
</dbReference>
<sequence length="90" mass="9999">MPHFIPDAESITEYCGAYEQRGCKFEVVLSPQMGGYGLRMELGANSEVLPMFPLPASEMDSPEAAARWMANLRDNHLSRFSFLLSKDGGQ</sequence>
<dbReference type="STRING" id="1411621.AUC43_18335"/>
<organism evidence="1 2">
    <name type="scientific">Hymenobacter sedentarius</name>
    <dbReference type="NCBI Taxonomy" id="1411621"/>
    <lineage>
        <taxon>Bacteria</taxon>
        <taxon>Pseudomonadati</taxon>
        <taxon>Bacteroidota</taxon>
        <taxon>Cytophagia</taxon>
        <taxon>Cytophagales</taxon>
        <taxon>Hymenobacteraceae</taxon>
        <taxon>Hymenobacter</taxon>
    </lineage>
</organism>
<dbReference type="RefSeq" id="WP_068197108.1">
    <property type="nucleotide sequence ID" value="NZ_CP013909.1"/>
</dbReference>
<accession>A0A0U4CTV9</accession>
<name>A0A0U4CTV9_9BACT</name>
<dbReference type="AlphaFoldDB" id="A0A0U4CTV9"/>
<keyword evidence="2" id="KW-1185">Reference proteome</keyword>
<dbReference type="EMBL" id="CP013909">
    <property type="protein sequence ID" value="ALW86862.1"/>
    <property type="molecule type" value="Genomic_DNA"/>
</dbReference>
<proteinExistence type="predicted"/>
<evidence type="ECO:0000313" key="2">
    <source>
        <dbReference type="Proteomes" id="UP000059542"/>
    </source>
</evidence>
<gene>
    <name evidence="1" type="ORF">AUC43_18335</name>
</gene>
<dbReference type="OrthoDB" id="886686at2"/>
<protein>
    <submittedName>
        <fullName evidence="1">Uncharacterized protein</fullName>
    </submittedName>
</protein>